<dbReference type="RefSeq" id="WP_066136922.1">
    <property type="nucleotide sequence ID" value="NZ_CP014526.1"/>
</dbReference>
<sequence>MASVRSLHGETVDQLALRVYGDTAMTARIYAANPGLADLGLVLPHGTLITLPPVSAPVKKRISLWD</sequence>
<accession>A0A143DHM7</accession>
<evidence type="ECO:0000313" key="2">
    <source>
        <dbReference type="Proteomes" id="UP000076066"/>
    </source>
</evidence>
<name>A0A143DHM7_9PROT</name>
<dbReference type="Pfam" id="PF05489">
    <property type="entry name" value="Phage_tail_X"/>
    <property type="match status" value="1"/>
</dbReference>
<dbReference type="AlphaFoldDB" id="A0A143DHM7"/>
<dbReference type="EMBL" id="CP014526">
    <property type="protein sequence ID" value="AMW35708.1"/>
    <property type="molecule type" value="Genomic_DNA"/>
</dbReference>
<dbReference type="InterPro" id="IPR008861">
    <property type="entry name" value="GpX-like"/>
</dbReference>
<organism evidence="1 2">
    <name type="scientific">Haematospirillum jordaniae</name>
    <dbReference type="NCBI Taxonomy" id="1549855"/>
    <lineage>
        <taxon>Bacteria</taxon>
        <taxon>Pseudomonadati</taxon>
        <taxon>Pseudomonadota</taxon>
        <taxon>Alphaproteobacteria</taxon>
        <taxon>Rhodospirillales</taxon>
        <taxon>Novispirillaceae</taxon>
        <taxon>Haematospirillum</taxon>
    </lineage>
</organism>
<geneLocation type="plasmid" evidence="1 2">
    <name>unnamed 1</name>
</geneLocation>
<dbReference type="OrthoDB" id="8759063at2"/>
<reference evidence="1 2" key="1">
    <citation type="submission" date="2016-02" db="EMBL/GenBank/DDBJ databases">
        <title>Complete Genome of H5569, the type strain of the newly described species Haematospirillium jordaniae.</title>
        <authorList>
            <person name="Nicholson A.C."/>
            <person name="Humrighouse B.W."/>
            <person name="Loparov V."/>
            <person name="McQuiston J.R."/>
        </authorList>
    </citation>
    <scope>NUCLEOTIDE SEQUENCE [LARGE SCALE GENOMIC DNA]</scope>
    <source>
        <strain evidence="1 2">H5569</strain>
        <plasmid evidence="2">Plasmid unnamed 1</plasmid>
    </source>
</reference>
<gene>
    <name evidence="1" type="ORF">AY555_10005</name>
</gene>
<evidence type="ECO:0000313" key="1">
    <source>
        <dbReference type="EMBL" id="AMW35708.1"/>
    </source>
</evidence>
<keyword evidence="2" id="KW-1185">Reference proteome</keyword>
<dbReference type="KEGG" id="hjo:AY555_10005"/>
<dbReference type="GeneID" id="53317484"/>
<keyword evidence="1" id="KW-0614">Plasmid</keyword>
<proteinExistence type="predicted"/>
<protein>
    <submittedName>
        <fullName evidence="1">Phage tail protein</fullName>
    </submittedName>
</protein>
<dbReference type="Proteomes" id="UP000076066">
    <property type="component" value="Plasmid unnamed 1"/>
</dbReference>